<evidence type="ECO:0000256" key="1">
    <source>
        <dbReference type="SAM" id="MobiDB-lite"/>
    </source>
</evidence>
<feature type="region of interest" description="Disordered" evidence="1">
    <location>
        <begin position="1"/>
        <end position="25"/>
    </location>
</feature>
<reference evidence="2" key="1">
    <citation type="submission" date="2023-05" db="EMBL/GenBank/DDBJ databases">
        <authorList>
            <person name="Huff M."/>
        </authorList>
    </citation>
    <scope>NUCLEOTIDE SEQUENCE</scope>
</reference>
<dbReference type="AlphaFoldDB" id="A0AAD1ZES8"/>
<keyword evidence="3" id="KW-1185">Reference proteome</keyword>
<name>A0AAD1ZES8_9LAMI</name>
<gene>
    <name evidence="2" type="ORF">FPE_LOCUS15942</name>
</gene>
<sequence>MGEDETSEKQPQIRGIESSNTTRKKNTILKKTLNIESSNITGNNTKEHSLAQCSQEQKGIQNPKIDVDNNMTIENYTYKNLKSQYSKELTGLLIKGYHHIQIKTLQQITLNKPTTAKIESLTKQHNDDCKKLLTLMGVPVIEVLEASAPVSFDVDKIFVDRNGSALVLAGLEGLCHVTSMDTLQWKKILFFALKHIQMPNSSKMLLCGYDYQPGCSNP</sequence>
<evidence type="ECO:0000313" key="3">
    <source>
        <dbReference type="Proteomes" id="UP000834106"/>
    </source>
</evidence>
<protein>
    <submittedName>
        <fullName evidence="2">Uncharacterized protein</fullName>
    </submittedName>
</protein>
<dbReference type="EMBL" id="OU503044">
    <property type="protein sequence ID" value="CAI9768512.1"/>
    <property type="molecule type" value="Genomic_DNA"/>
</dbReference>
<proteinExistence type="predicted"/>
<organism evidence="2 3">
    <name type="scientific">Fraxinus pennsylvanica</name>
    <dbReference type="NCBI Taxonomy" id="56036"/>
    <lineage>
        <taxon>Eukaryota</taxon>
        <taxon>Viridiplantae</taxon>
        <taxon>Streptophyta</taxon>
        <taxon>Embryophyta</taxon>
        <taxon>Tracheophyta</taxon>
        <taxon>Spermatophyta</taxon>
        <taxon>Magnoliopsida</taxon>
        <taxon>eudicotyledons</taxon>
        <taxon>Gunneridae</taxon>
        <taxon>Pentapetalae</taxon>
        <taxon>asterids</taxon>
        <taxon>lamiids</taxon>
        <taxon>Lamiales</taxon>
        <taxon>Oleaceae</taxon>
        <taxon>Oleeae</taxon>
        <taxon>Fraxinus</taxon>
    </lineage>
</organism>
<evidence type="ECO:0000313" key="2">
    <source>
        <dbReference type="EMBL" id="CAI9768512.1"/>
    </source>
</evidence>
<dbReference type="Proteomes" id="UP000834106">
    <property type="component" value="Chromosome 9"/>
</dbReference>
<accession>A0AAD1ZES8</accession>